<dbReference type="Gene3D" id="3.40.50.150">
    <property type="entry name" value="Vaccinia Virus protein VP39"/>
    <property type="match status" value="1"/>
</dbReference>
<dbReference type="SUPFAM" id="SSF53335">
    <property type="entry name" value="S-adenosyl-L-methionine-dependent methyltransferases"/>
    <property type="match status" value="1"/>
</dbReference>
<dbReference type="RefSeq" id="WP_128622107.1">
    <property type="nucleotide sequence ID" value="NZ_JAAVJF010000003.1"/>
</dbReference>
<protein>
    <submittedName>
        <fullName evidence="2">Class I SAM-dependent methyltransferase</fullName>
    </submittedName>
</protein>
<dbReference type="GO" id="GO:0008757">
    <property type="term" value="F:S-adenosylmethionine-dependent methyltransferase activity"/>
    <property type="evidence" value="ECO:0007669"/>
    <property type="project" value="InterPro"/>
</dbReference>
<dbReference type="GO" id="GO:0032259">
    <property type="term" value="P:methylation"/>
    <property type="evidence" value="ECO:0007669"/>
    <property type="project" value="UniProtKB-KW"/>
</dbReference>
<sequence>MEWAKRARDAYLAIGEEYEWTRRRPLPVADFADFGWRALDVGSGRGAQPKYLEHEHRFVVHCDLDRRLTPGGDSVECEATMLPFRDGAFDVAYLVAVMHHMPRGAAATALREAKRVARYVAATVWAPRKWRGREVAQGAWEVPWGAKAVRTYYQYTLQDLAELAPAPPLALGAMRRGRQLNYFIVL</sequence>
<dbReference type="GeneID" id="5055361"/>
<dbReference type="InterPro" id="IPR013216">
    <property type="entry name" value="Methyltransf_11"/>
</dbReference>
<dbReference type="InterPro" id="IPR029063">
    <property type="entry name" value="SAM-dependent_MTases_sf"/>
</dbReference>
<name>A0A7L4PD36_9CREN</name>
<dbReference type="Proteomes" id="UP000554766">
    <property type="component" value="Unassembled WGS sequence"/>
</dbReference>
<dbReference type="Pfam" id="PF08241">
    <property type="entry name" value="Methyltransf_11"/>
    <property type="match status" value="1"/>
</dbReference>
<evidence type="ECO:0000313" key="2">
    <source>
        <dbReference type="EMBL" id="NYR15726.1"/>
    </source>
</evidence>
<feature type="domain" description="Methyltransferase type 11" evidence="1">
    <location>
        <begin position="39"/>
        <end position="118"/>
    </location>
</feature>
<dbReference type="EMBL" id="JAAVJF010000003">
    <property type="protein sequence ID" value="NYR15726.1"/>
    <property type="molecule type" value="Genomic_DNA"/>
</dbReference>
<gene>
    <name evidence="2" type="ORF">HC235_07225</name>
</gene>
<keyword evidence="2" id="KW-0489">Methyltransferase</keyword>
<evidence type="ECO:0000259" key="1">
    <source>
        <dbReference type="Pfam" id="PF08241"/>
    </source>
</evidence>
<accession>A0A7L4PD36</accession>
<keyword evidence="2" id="KW-0808">Transferase</keyword>
<organism evidence="2 3">
    <name type="scientific">Pyrobaculum arsenaticum</name>
    <dbReference type="NCBI Taxonomy" id="121277"/>
    <lineage>
        <taxon>Archaea</taxon>
        <taxon>Thermoproteota</taxon>
        <taxon>Thermoprotei</taxon>
        <taxon>Thermoproteales</taxon>
        <taxon>Thermoproteaceae</taxon>
        <taxon>Pyrobaculum</taxon>
    </lineage>
</organism>
<dbReference type="AlphaFoldDB" id="A0A7L4PD36"/>
<comment type="caution">
    <text evidence="2">The sequence shown here is derived from an EMBL/GenBank/DDBJ whole genome shotgun (WGS) entry which is preliminary data.</text>
</comment>
<evidence type="ECO:0000313" key="3">
    <source>
        <dbReference type="Proteomes" id="UP000554766"/>
    </source>
</evidence>
<keyword evidence="3" id="KW-1185">Reference proteome</keyword>
<reference evidence="2 3" key="1">
    <citation type="journal article" date="2020" name="Nat. Commun.">
        <title>The structures of two archaeal type IV pili illuminate evolutionary relationships.</title>
        <authorList>
            <person name="Wang F."/>
            <person name="Baquero D.P."/>
            <person name="Su Z."/>
            <person name="Beltran L.C."/>
            <person name="Prangishvili D."/>
            <person name="Krupovic M."/>
            <person name="Egelman E.H."/>
        </authorList>
    </citation>
    <scope>NUCLEOTIDE SEQUENCE [LARGE SCALE GENOMIC DNA]</scope>
    <source>
        <strain evidence="2 3">2GA</strain>
    </source>
</reference>
<proteinExistence type="predicted"/>